<gene>
    <name evidence="18" type="ORF">FHR34_002191</name>
</gene>
<dbReference type="SUPFAM" id="SSF50249">
    <property type="entry name" value="Nucleic acid-binding proteins"/>
    <property type="match status" value="1"/>
</dbReference>
<organism evidence="18 19">
    <name type="scientific">Kitasatospora kifunensis</name>
    <name type="common">Streptomyces kifunensis</name>
    <dbReference type="NCBI Taxonomy" id="58351"/>
    <lineage>
        <taxon>Bacteria</taxon>
        <taxon>Bacillati</taxon>
        <taxon>Actinomycetota</taxon>
        <taxon>Actinomycetes</taxon>
        <taxon>Kitasatosporales</taxon>
        <taxon>Streptomycetaceae</taxon>
        <taxon>Kitasatospora</taxon>
    </lineage>
</organism>
<keyword evidence="9 18" id="KW-0378">Hydrolase</keyword>
<dbReference type="Pfam" id="PF10150">
    <property type="entry name" value="RNase_E_G"/>
    <property type="match status" value="1"/>
</dbReference>
<dbReference type="Gene3D" id="2.40.50.140">
    <property type="entry name" value="Nucleic acid-binding proteins"/>
    <property type="match status" value="1"/>
</dbReference>
<comment type="catalytic activity">
    <reaction evidence="13">
        <text>Endonucleolytic cleavage of single-stranded RNA in A- and U-rich regions.</text>
        <dbReference type="EC" id="3.1.26.12"/>
    </reaction>
</comment>
<dbReference type="InterPro" id="IPR019307">
    <property type="entry name" value="RNA-bd_AU-1/RNase_E/G"/>
</dbReference>
<feature type="compositionally biased region" description="Basic and acidic residues" evidence="16">
    <location>
        <begin position="495"/>
        <end position="508"/>
    </location>
</feature>
<dbReference type="NCBIfam" id="TIGR00757">
    <property type="entry name" value="RNaseEG"/>
    <property type="match status" value="1"/>
</dbReference>
<feature type="region of interest" description="Disordered" evidence="16">
    <location>
        <begin position="941"/>
        <end position="978"/>
    </location>
</feature>
<feature type="region of interest" description="Disordered" evidence="16">
    <location>
        <begin position="1002"/>
        <end position="1025"/>
    </location>
</feature>
<evidence type="ECO:0000256" key="2">
    <source>
        <dbReference type="ARBA" id="ARBA00001947"/>
    </source>
</evidence>
<dbReference type="AlphaFoldDB" id="A0A7W7R100"/>
<dbReference type="PANTHER" id="PTHR30001:SF0">
    <property type="entry name" value="RIBONUCLEASE G"/>
    <property type="match status" value="1"/>
</dbReference>
<dbReference type="CDD" id="cd04453">
    <property type="entry name" value="S1_RNase_E"/>
    <property type="match status" value="1"/>
</dbReference>
<evidence type="ECO:0000256" key="9">
    <source>
        <dbReference type="ARBA" id="ARBA00022801"/>
    </source>
</evidence>
<dbReference type="GO" id="GO:0008995">
    <property type="term" value="F:ribonuclease E activity"/>
    <property type="evidence" value="ECO:0007669"/>
    <property type="project" value="UniProtKB-EC"/>
</dbReference>
<dbReference type="GO" id="GO:0006397">
    <property type="term" value="P:mRNA processing"/>
    <property type="evidence" value="ECO:0007669"/>
    <property type="project" value="UniProtKB-KW"/>
</dbReference>
<feature type="compositionally biased region" description="Low complexity" evidence="16">
    <location>
        <begin position="255"/>
        <end position="286"/>
    </location>
</feature>
<feature type="compositionally biased region" description="Low complexity" evidence="16">
    <location>
        <begin position="1136"/>
        <end position="1149"/>
    </location>
</feature>
<proteinExistence type="inferred from homology"/>
<keyword evidence="6" id="KW-0507">mRNA processing</keyword>
<dbReference type="InterPro" id="IPR003029">
    <property type="entry name" value="S1_domain"/>
</dbReference>
<comment type="subcellular location">
    <subcellularLocation>
        <location evidence="3">Cytoplasm</location>
    </subcellularLocation>
</comment>
<dbReference type="RefSeq" id="WP_184935248.1">
    <property type="nucleotide sequence ID" value="NZ_JACHJV010000001.1"/>
</dbReference>
<feature type="region of interest" description="Disordered" evidence="16">
    <location>
        <begin position="117"/>
        <end position="236"/>
    </location>
</feature>
<dbReference type="InterPro" id="IPR004659">
    <property type="entry name" value="RNase_E/G"/>
</dbReference>
<dbReference type="GO" id="GO:0005737">
    <property type="term" value="C:cytoplasm"/>
    <property type="evidence" value="ECO:0007669"/>
    <property type="project" value="UniProtKB-SubCell"/>
</dbReference>
<dbReference type="InterPro" id="IPR012340">
    <property type="entry name" value="NA-bd_OB-fold"/>
</dbReference>
<dbReference type="GO" id="GO:0046872">
    <property type="term" value="F:metal ion binding"/>
    <property type="evidence" value="ECO:0007669"/>
    <property type="project" value="UniProtKB-KW"/>
</dbReference>
<dbReference type="EC" id="3.1.26.12" evidence="14"/>
<feature type="compositionally biased region" description="Low complexity" evidence="16">
    <location>
        <begin position="203"/>
        <end position="227"/>
    </location>
</feature>
<evidence type="ECO:0000256" key="4">
    <source>
        <dbReference type="ARBA" id="ARBA00005522"/>
    </source>
</evidence>
<feature type="region of interest" description="Disordered" evidence="16">
    <location>
        <begin position="1037"/>
        <end position="1061"/>
    </location>
</feature>
<feature type="domain" description="S1 motif" evidence="17">
    <location>
        <begin position="568"/>
        <end position="650"/>
    </location>
</feature>
<accession>A0A7W7R100</accession>
<dbReference type="PROSITE" id="PS50126">
    <property type="entry name" value="S1"/>
    <property type="match status" value="1"/>
</dbReference>
<feature type="compositionally biased region" description="Low complexity" evidence="16">
    <location>
        <begin position="180"/>
        <end position="195"/>
    </location>
</feature>
<evidence type="ECO:0000256" key="15">
    <source>
        <dbReference type="ARBA" id="ARBA00072999"/>
    </source>
</evidence>
<feature type="region of interest" description="Disordered" evidence="16">
    <location>
        <begin position="1111"/>
        <end position="1177"/>
    </location>
</feature>
<reference evidence="18 19" key="1">
    <citation type="submission" date="2020-08" db="EMBL/GenBank/DDBJ databases">
        <title>Sequencing the genomes of 1000 actinobacteria strains.</title>
        <authorList>
            <person name="Klenk H.-P."/>
        </authorList>
    </citation>
    <scope>NUCLEOTIDE SEQUENCE [LARGE SCALE GENOMIC DNA]</scope>
    <source>
        <strain evidence="18 19">DSM 41654</strain>
    </source>
</reference>
<feature type="region of interest" description="Disordered" evidence="16">
    <location>
        <begin position="1"/>
        <end position="80"/>
    </location>
</feature>
<feature type="compositionally biased region" description="Low complexity" evidence="16">
    <location>
        <begin position="136"/>
        <end position="162"/>
    </location>
</feature>
<evidence type="ECO:0000256" key="6">
    <source>
        <dbReference type="ARBA" id="ARBA00022664"/>
    </source>
</evidence>
<feature type="compositionally biased region" description="Acidic residues" evidence="16">
    <location>
        <begin position="421"/>
        <end position="432"/>
    </location>
</feature>
<feature type="compositionally biased region" description="Basic residues" evidence="16">
    <location>
        <begin position="373"/>
        <end position="386"/>
    </location>
</feature>
<dbReference type="GO" id="GO:0008033">
    <property type="term" value="P:tRNA processing"/>
    <property type="evidence" value="ECO:0007669"/>
    <property type="project" value="UniProtKB-KW"/>
</dbReference>
<feature type="compositionally biased region" description="Low complexity" evidence="16">
    <location>
        <begin position="399"/>
        <end position="420"/>
    </location>
</feature>
<keyword evidence="10" id="KW-0862">Zinc</keyword>
<evidence type="ECO:0000256" key="1">
    <source>
        <dbReference type="ARBA" id="ARBA00001946"/>
    </source>
</evidence>
<evidence type="ECO:0000256" key="13">
    <source>
        <dbReference type="ARBA" id="ARBA00050524"/>
    </source>
</evidence>
<dbReference type="GO" id="GO:0006364">
    <property type="term" value="P:rRNA processing"/>
    <property type="evidence" value="ECO:0007669"/>
    <property type="project" value="TreeGrafter"/>
</dbReference>
<comment type="cofactor">
    <cofactor evidence="2">
        <name>Zn(2+)</name>
        <dbReference type="ChEBI" id="CHEBI:29105"/>
    </cofactor>
</comment>
<sequence>MPENNDSKQNEAANTSGEPIGDAAPPRRRRRAVSRPAGTPQGAATESVETVIPVEPASHASLAGPAAAPAEAEPAKAEAPVRARRARKRVEAPVASPAVEEAPVVEAPVAEAAAAVEEPVAEKPVRARRARKRAEAPVASPAVEEAPVVEAPVAEAAAAVEEPVAEKPVRARRARKRVEAPVASPAVEEAPVAEAPVEEEPVAEPVAEKQPAAAAQAPAEAEQPTEAPRARRRAVRPATAIFQAPVFQEPASYVAPAAQAPAPQQPAAPAAPAEPAAPAAAPAAAATGDEDEYEYSGVGRRRRGRTPVRVGTGASGRSTAQSRKAAVAAVTAAAAAPTRPAVVETPAEPAPAAVEPTAPAEQENEWEEDGRPSSRRRRRGGRRRRRGEAEEFETEGQETEQPAAAAVAESAEPVEAGEPVESAELEEDEDDLAGGLASSRRRRRRRRRSGDAGVEVAETADEDGVRTVVKVREPRRRSTEPSFDPDEVQSIKGSTRLEAKKQRRREGRELGRRRVPIITEAEFLARRESVERVMVVRQNGERTQIGVLEDGVLVEHYVNKEQATSYVGNVYLGKVQNVLPSMEAAFVDIGKGRNAVLYAGEVNFGQLGHSGPRRIESVLKSGQSVLVQVSKDPIGHKGARLTSQISLPGRYLVYVPEGSMTGISRKLPENERARLKQILKKIVPDDAGVIVRTAAEGASEEELTRDVQRLQQQWEEIQKKAASGNAPTLLYGEPDMTVRVVRDIFNEDFSKVIVSGNEAWNTIHEYVGGVAPDLVDRLQKWTSNVDVFATYRIDEQLMKALDRKVWLPSGGSLVIDRTEAMVVVDVNTGKFVGQGGNLEETVTRNNIEAAEEIVRQLRLRDLGGIIVIDFIDMVLESNRDLVLRRLLECLGRDRTKHQVAEVTSLGLVQMTRKRVGQGLLESFSESCVHCNGRGVIVHMEQPTAPAGGGGPVGTSGESVSKRRRRGKGGAGHEEPQPFLIEDEAAQEHEHEEFELLAPEAPAAQAPVTEAPVAEGAEPAAAAEAPVVEQPSLVEIPQAPAAPAAGRTRRRAVRKATASAGTPGEAEIVVLQSRAEAVVEAALAAAAPVVAEQLTEAEQQATEAEQAVVTEQAEVTEEAAAEEAAPKKRAPRKAAAKKTVAAKKTTTAKKTTARKTATKRTSAAAKKAAAAEGDSAAE</sequence>
<feature type="compositionally biased region" description="Basic and acidic residues" evidence="16">
    <location>
        <begin position="470"/>
        <end position="479"/>
    </location>
</feature>
<feature type="compositionally biased region" description="Low complexity" evidence="16">
    <location>
        <begin position="1158"/>
        <end position="1171"/>
    </location>
</feature>
<dbReference type="GO" id="GO:0003723">
    <property type="term" value="F:RNA binding"/>
    <property type="evidence" value="ECO:0007669"/>
    <property type="project" value="UniProtKB-KW"/>
</dbReference>
<evidence type="ECO:0000313" key="18">
    <source>
        <dbReference type="EMBL" id="MBB4923198.1"/>
    </source>
</evidence>
<evidence type="ECO:0000256" key="10">
    <source>
        <dbReference type="ARBA" id="ARBA00022833"/>
    </source>
</evidence>
<keyword evidence="8" id="KW-0479">Metal-binding</keyword>
<evidence type="ECO:0000256" key="14">
    <source>
        <dbReference type="ARBA" id="ARBA00066879"/>
    </source>
</evidence>
<feature type="compositionally biased region" description="Basic residues" evidence="16">
    <location>
        <begin position="439"/>
        <end position="448"/>
    </location>
</feature>
<protein>
    <recommendedName>
        <fullName evidence="15">Ribonuclease E</fullName>
        <ecNumber evidence="14">3.1.26.12</ecNumber>
    </recommendedName>
</protein>
<evidence type="ECO:0000256" key="5">
    <source>
        <dbReference type="ARBA" id="ARBA00022490"/>
    </source>
</evidence>
<evidence type="ECO:0000256" key="12">
    <source>
        <dbReference type="ARBA" id="ARBA00022884"/>
    </source>
</evidence>
<comment type="caution">
    <text evidence="18">The sequence shown here is derived from an EMBL/GenBank/DDBJ whole genome shotgun (WGS) entry which is preliminary data.</text>
</comment>
<keyword evidence="5" id="KW-0963">Cytoplasm</keyword>
<comment type="similarity">
    <text evidence="4">Belongs to the RNase E/G family.</text>
</comment>
<evidence type="ECO:0000313" key="19">
    <source>
        <dbReference type="Proteomes" id="UP000540506"/>
    </source>
</evidence>
<keyword evidence="7" id="KW-0819">tRNA processing</keyword>
<keyword evidence="11" id="KW-0460">Magnesium</keyword>
<evidence type="ECO:0000256" key="11">
    <source>
        <dbReference type="ARBA" id="ARBA00022842"/>
    </source>
</evidence>
<dbReference type="PANTHER" id="PTHR30001">
    <property type="entry name" value="RIBONUCLEASE"/>
    <property type="match status" value="1"/>
</dbReference>
<evidence type="ECO:0000256" key="16">
    <source>
        <dbReference type="SAM" id="MobiDB-lite"/>
    </source>
</evidence>
<keyword evidence="12" id="KW-0694">RNA-binding</keyword>
<name>A0A7W7R100_KITKI</name>
<evidence type="ECO:0000259" key="17">
    <source>
        <dbReference type="PROSITE" id="PS50126"/>
    </source>
</evidence>
<feature type="compositionally biased region" description="Basic residues" evidence="16">
    <location>
        <begin position="1126"/>
        <end position="1135"/>
    </location>
</feature>
<evidence type="ECO:0000256" key="8">
    <source>
        <dbReference type="ARBA" id="ARBA00022723"/>
    </source>
</evidence>
<feature type="region of interest" description="Disordered" evidence="16">
    <location>
        <begin position="255"/>
        <end position="508"/>
    </location>
</feature>
<comment type="cofactor">
    <cofactor evidence="1">
        <name>Mg(2+)</name>
        <dbReference type="ChEBI" id="CHEBI:18420"/>
    </cofactor>
</comment>
<evidence type="ECO:0000256" key="3">
    <source>
        <dbReference type="ARBA" id="ARBA00004496"/>
    </source>
</evidence>
<feature type="compositionally biased region" description="Low complexity" evidence="16">
    <location>
        <begin position="325"/>
        <end position="361"/>
    </location>
</feature>
<dbReference type="Proteomes" id="UP000540506">
    <property type="component" value="Unassembled WGS sequence"/>
</dbReference>
<keyword evidence="19" id="KW-1185">Reference proteome</keyword>
<dbReference type="EMBL" id="JACHJV010000001">
    <property type="protein sequence ID" value="MBB4923198.1"/>
    <property type="molecule type" value="Genomic_DNA"/>
</dbReference>
<dbReference type="SMART" id="SM00316">
    <property type="entry name" value="S1"/>
    <property type="match status" value="1"/>
</dbReference>
<dbReference type="FunFam" id="2.40.50.140:FF:000066">
    <property type="entry name" value="Ribonuclease E"/>
    <property type="match status" value="1"/>
</dbReference>
<evidence type="ECO:0000256" key="7">
    <source>
        <dbReference type="ARBA" id="ARBA00022694"/>
    </source>
</evidence>